<accession>A0A448X4W1</accession>
<organism evidence="1 2">
    <name type="scientific">Protopolystoma xenopodis</name>
    <dbReference type="NCBI Taxonomy" id="117903"/>
    <lineage>
        <taxon>Eukaryota</taxon>
        <taxon>Metazoa</taxon>
        <taxon>Spiralia</taxon>
        <taxon>Lophotrochozoa</taxon>
        <taxon>Platyhelminthes</taxon>
        <taxon>Monogenea</taxon>
        <taxon>Polyopisthocotylea</taxon>
        <taxon>Polystomatidea</taxon>
        <taxon>Polystomatidae</taxon>
        <taxon>Protopolystoma</taxon>
    </lineage>
</organism>
<evidence type="ECO:0000313" key="1">
    <source>
        <dbReference type="EMBL" id="VEL28149.1"/>
    </source>
</evidence>
<gene>
    <name evidence="1" type="ORF">PXEA_LOCUS21589</name>
</gene>
<reference evidence="1" key="1">
    <citation type="submission" date="2018-11" db="EMBL/GenBank/DDBJ databases">
        <authorList>
            <consortium name="Pathogen Informatics"/>
        </authorList>
    </citation>
    <scope>NUCLEOTIDE SEQUENCE</scope>
</reference>
<dbReference type="AlphaFoldDB" id="A0A448X4W1"/>
<dbReference type="Proteomes" id="UP000784294">
    <property type="component" value="Unassembled WGS sequence"/>
</dbReference>
<feature type="non-terminal residue" evidence="1">
    <location>
        <position position="108"/>
    </location>
</feature>
<keyword evidence="2" id="KW-1185">Reference proteome</keyword>
<comment type="caution">
    <text evidence="1">The sequence shown here is derived from an EMBL/GenBank/DDBJ whole genome shotgun (WGS) entry which is preliminary data.</text>
</comment>
<proteinExistence type="predicted"/>
<dbReference type="EMBL" id="CAAALY010092682">
    <property type="protein sequence ID" value="VEL28149.1"/>
    <property type="molecule type" value="Genomic_DNA"/>
</dbReference>
<protein>
    <submittedName>
        <fullName evidence="1">Uncharacterized protein</fullName>
    </submittedName>
</protein>
<sequence length="108" mass="12028">MLGRLEDLLRLELTHSQPFSNDSSVSSIEGFPRLRDDNRLGLLYHLRVRQPSLYLFPTTRFSLGPDFNEKLRIAGRSGEKGASTTTVTPTVSQSAELLTSEVSFSSIL</sequence>
<name>A0A448X4W1_9PLAT</name>
<evidence type="ECO:0000313" key="2">
    <source>
        <dbReference type="Proteomes" id="UP000784294"/>
    </source>
</evidence>